<dbReference type="AlphaFoldDB" id="A0A4R3J5C6"/>
<evidence type="ECO:0000313" key="2">
    <source>
        <dbReference type="Proteomes" id="UP000295696"/>
    </source>
</evidence>
<dbReference type="EMBL" id="SLZU01000016">
    <property type="protein sequence ID" value="TCS60016.1"/>
    <property type="molecule type" value="Genomic_DNA"/>
</dbReference>
<organism evidence="1 2">
    <name type="scientific">Primorskyibacter sedentarius</name>
    <dbReference type="NCBI Taxonomy" id="745311"/>
    <lineage>
        <taxon>Bacteria</taxon>
        <taxon>Pseudomonadati</taxon>
        <taxon>Pseudomonadota</taxon>
        <taxon>Alphaproteobacteria</taxon>
        <taxon>Rhodobacterales</taxon>
        <taxon>Roseobacteraceae</taxon>
        <taxon>Primorskyibacter</taxon>
    </lineage>
</organism>
<comment type="caution">
    <text evidence="1">The sequence shown here is derived from an EMBL/GenBank/DDBJ whole genome shotgun (WGS) entry which is preliminary data.</text>
</comment>
<name>A0A4R3J5C6_9RHOB</name>
<keyword evidence="2" id="KW-1185">Reference proteome</keyword>
<sequence length="186" mass="20147">MHVAPFVFVAAMLGLAGCPGIPPVNTATISQTPASNRLFAQAKEAVRICSKLPDWKAVYSAFGAAGYEIRTLDALGQDGRVVQRTHFVNGEDAEIFLIATPRGCTVGIENMTPAQSFELAQPWVKAFGAKTNAELGQGLSPHVVQAWRSIRDDRHVYIAAHKTWPADNYVFPDVPGAAATLKVFRR</sequence>
<proteinExistence type="predicted"/>
<reference evidence="1 2" key="1">
    <citation type="submission" date="2019-03" db="EMBL/GenBank/DDBJ databases">
        <title>Genomic Encyclopedia of Type Strains, Phase IV (KMG-IV): sequencing the most valuable type-strain genomes for metagenomic binning, comparative biology and taxonomic classification.</title>
        <authorList>
            <person name="Goeker M."/>
        </authorList>
    </citation>
    <scope>NUCLEOTIDE SEQUENCE [LARGE SCALE GENOMIC DNA]</scope>
    <source>
        <strain evidence="1 2">DSM 104836</strain>
    </source>
</reference>
<accession>A0A4R3J5C6</accession>
<protein>
    <submittedName>
        <fullName evidence="1">Uncharacterized protein</fullName>
    </submittedName>
</protein>
<gene>
    <name evidence="1" type="ORF">EDD52_11626</name>
</gene>
<dbReference type="Proteomes" id="UP000295696">
    <property type="component" value="Unassembled WGS sequence"/>
</dbReference>
<evidence type="ECO:0000313" key="1">
    <source>
        <dbReference type="EMBL" id="TCS60016.1"/>
    </source>
</evidence>